<evidence type="ECO:0000313" key="3">
    <source>
        <dbReference type="Proteomes" id="UP000252182"/>
    </source>
</evidence>
<dbReference type="NCBIfam" id="NF006743">
    <property type="entry name" value="PRK09270.1-2"/>
    <property type="match status" value="1"/>
</dbReference>
<keyword evidence="3" id="KW-1185">Reference proteome</keyword>
<evidence type="ECO:0000259" key="1">
    <source>
        <dbReference type="SMART" id="SM00382"/>
    </source>
</evidence>
<dbReference type="InterPro" id="IPR006083">
    <property type="entry name" value="PRK/URK"/>
</dbReference>
<organism evidence="2 3">
    <name type="scientific">Ephemeroptericola cinctiostellae</name>
    <dbReference type="NCBI Taxonomy" id="2268024"/>
    <lineage>
        <taxon>Bacteria</taxon>
        <taxon>Pseudomonadati</taxon>
        <taxon>Pseudomonadota</taxon>
        <taxon>Betaproteobacteria</taxon>
        <taxon>Burkholderiales</taxon>
        <taxon>Burkholderiaceae</taxon>
        <taxon>Ephemeroptericola</taxon>
    </lineage>
</organism>
<dbReference type="KEGG" id="hyf:DTO96_102482"/>
<dbReference type="SMART" id="SM00382">
    <property type="entry name" value="AAA"/>
    <property type="match status" value="1"/>
</dbReference>
<protein>
    <submittedName>
        <fullName evidence="2">Uridine kinase</fullName>
        <ecNumber evidence="2">2.7.1.48</ecNumber>
    </submittedName>
</protein>
<dbReference type="Gene3D" id="3.40.50.300">
    <property type="entry name" value="P-loop containing nucleotide triphosphate hydrolases"/>
    <property type="match status" value="2"/>
</dbReference>
<gene>
    <name evidence="2" type="primary">udk_2</name>
    <name evidence="2" type="ORF">DTO96_102482</name>
</gene>
<sequence length="203" mass="22599">MHSDIKNNIQHLLDTRQRQILGIVGAPGAGKSTLVAQIVEHFGSQVVVLPMDGFHLADAELRRLGRDQRKGAPDTFDAAGFVSLLSRVRHQTDEVIYAPEFDRSLEAGIAGSIAIAPETPLVIAEGNYLLLQTGAWRHVRPLLDASWYVDVDEVLRMPRLIERHVQFGRTPEAARAWVMASDEPNARLIEQCKPLADWLVPWA</sequence>
<dbReference type="GO" id="GO:0005524">
    <property type="term" value="F:ATP binding"/>
    <property type="evidence" value="ECO:0007669"/>
    <property type="project" value="InterPro"/>
</dbReference>
<dbReference type="PANTHER" id="PTHR10285">
    <property type="entry name" value="URIDINE KINASE"/>
    <property type="match status" value="1"/>
</dbReference>
<dbReference type="EC" id="2.7.1.48" evidence="2"/>
<dbReference type="AlphaFoldDB" id="A0A345DED8"/>
<dbReference type="SUPFAM" id="SSF52540">
    <property type="entry name" value="P-loop containing nucleoside triphosphate hydrolases"/>
    <property type="match status" value="1"/>
</dbReference>
<dbReference type="GO" id="GO:0004849">
    <property type="term" value="F:uridine kinase activity"/>
    <property type="evidence" value="ECO:0007669"/>
    <property type="project" value="UniProtKB-EC"/>
</dbReference>
<dbReference type="InterPro" id="IPR003593">
    <property type="entry name" value="AAA+_ATPase"/>
</dbReference>
<dbReference type="RefSeq" id="WP_114563775.1">
    <property type="nucleotide sequence ID" value="NZ_CP031124.1"/>
</dbReference>
<name>A0A345DED8_9BURK</name>
<accession>A0A345DED8</accession>
<reference evidence="3" key="1">
    <citation type="submission" date="2018-07" db="EMBL/GenBank/DDBJ databases">
        <authorList>
            <person name="Kim H."/>
        </authorList>
    </citation>
    <scope>NUCLEOTIDE SEQUENCE [LARGE SCALE GENOMIC DNA]</scope>
    <source>
        <strain evidence="3">F02</strain>
    </source>
</reference>
<dbReference type="Pfam" id="PF00485">
    <property type="entry name" value="PRK"/>
    <property type="match status" value="1"/>
</dbReference>
<dbReference type="OrthoDB" id="1550976at2"/>
<proteinExistence type="predicted"/>
<keyword evidence="2" id="KW-0418">Kinase</keyword>
<dbReference type="EMBL" id="CP031124">
    <property type="protein sequence ID" value="AXF86726.1"/>
    <property type="molecule type" value="Genomic_DNA"/>
</dbReference>
<evidence type="ECO:0000313" key="2">
    <source>
        <dbReference type="EMBL" id="AXF86726.1"/>
    </source>
</evidence>
<dbReference type="Proteomes" id="UP000252182">
    <property type="component" value="Chromosome"/>
</dbReference>
<dbReference type="InterPro" id="IPR027417">
    <property type="entry name" value="P-loop_NTPase"/>
</dbReference>
<keyword evidence="2" id="KW-0808">Transferase</keyword>
<feature type="domain" description="AAA+ ATPase" evidence="1">
    <location>
        <begin position="17"/>
        <end position="153"/>
    </location>
</feature>